<dbReference type="Proteomes" id="UP001596492">
    <property type="component" value="Unassembled WGS sequence"/>
</dbReference>
<dbReference type="InterPro" id="IPR003607">
    <property type="entry name" value="HD/PDEase_dom"/>
</dbReference>
<dbReference type="CDD" id="cd00077">
    <property type="entry name" value="HDc"/>
    <property type="match status" value="1"/>
</dbReference>
<dbReference type="PANTHER" id="PTHR45228:SF5">
    <property type="entry name" value="CYCLIC DI-GMP PHOSPHODIESTERASE VC_1348-RELATED"/>
    <property type="match status" value="1"/>
</dbReference>
<dbReference type="SMART" id="SM00471">
    <property type="entry name" value="HDc"/>
    <property type="match status" value="1"/>
</dbReference>
<reference evidence="4" key="1">
    <citation type="journal article" date="2019" name="Int. J. Syst. Evol. Microbiol.">
        <title>The Global Catalogue of Microorganisms (GCM) 10K type strain sequencing project: providing services to taxonomists for standard genome sequencing and annotation.</title>
        <authorList>
            <consortium name="The Broad Institute Genomics Platform"/>
            <consortium name="The Broad Institute Genome Sequencing Center for Infectious Disease"/>
            <person name="Wu L."/>
            <person name="Ma J."/>
        </authorList>
    </citation>
    <scope>NUCLEOTIDE SEQUENCE [LARGE SCALE GENOMIC DNA]</scope>
    <source>
        <strain evidence="4">CCUG 51308</strain>
    </source>
</reference>
<feature type="domain" description="HD-GYP" evidence="2">
    <location>
        <begin position="264"/>
        <end position="459"/>
    </location>
</feature>
<sequence length="465" mass="51836">MPHLVSPAPLSLPLAELLSSFTYALDMTDGQPEGHSIRCCWIGTHIGQQLGMEGTELWELYYTLLLKDLGCSSNAARISQLYKTDDHSFKHDFKFLDSNIGEALKFLNSHAATNMDLGQRLKTMAHVMKNKTSLSKELITTRCTRGADIARQMHFSDAVTNGIHSLDEHWDGGGLPEGLKGDEIPVYSQIALLSQVIDVFFLSKGKHAALDEIRNRADRWFNPKLVGAFEAVAQNESFWTSLQSYDLPHRIFELEPAQQKVMVDDQWMDDIALAFGQVVDAKSPFTASHSQRVGDISHALGKRLGISTHRLPWLRRAALLHDVGKLGVSNTILDKPGPLADDEWERMRDHAYKSEQILSRITVFGDLARAASAHHERLDGTGYPRGLKGDEISLETRIITIADFYDALTADRPYRAALPVDQALSIMYDELHTTIDPDCYVALTNILPELPAFAENQDLSCLISA</sequence>
<accession>A0ABW2IKP1</accession>
<dbReference type="EMBL" id="JBHTBR010000004">
    <property type="protein sequence ID" value="MFC7291514.1"/>
    <property type="molecule type" value="Genomic_DNA"/>
</dbReference>
<feature type="domain" description="HD" evidence="1">
    <location>
        <begin position="286"/>
        <end position="408"/>
    </location>
</feature>
<evidence type="ECO:0000259" key="1">
    <source>
        <dbReference type="PROSITE" id="PS51831"/>
    </source>
</evidence>
<dbReference type="SUPFAM" id="SSF109604">
    <property type="entry name" value="HD-domain/PDEase-like"/>
    <property type="match status" value="2"/>
</dbReference>
<dbReference type="GO" id="GO:0016787">
    <property type="term" value="F:hydrolase activity"/>
    <property type="evidence" value="ECO:0007669"/>
    <property type="project" value="UniProtKB-KW"/>
</dbReference>
<dbReference type="RefSeq" id="WP_382166746.1">
    <property type="nucleotide sequence ID" value="NZ_JBHTBR010000004.1"/>
</dbReference>
<evidence type="ECO:0000259" key="2">
    <source>
        <dbReference type="PROSITE" id="PS51832"/>
    </source>
</evidence>
<dbReference type="Gene3D" id="1.10.3210.10">
    <property type="entry name" value="Hypothetical protein af1432"/>
    <property type="match status" value="2"/>
</dbReference>
<dbReference type="InterPro" id="IPR037522">
    <property type="entry name" value="HD_GYP_dom"/>
</dbReference>
<keyword evidence="4" id="KW-1185">Reference proteome</keyword>
<proteinExistence type="predicted"/>
<name>A0ABW2IKP1_9PROT</name>
<dbReference type="EC" id="3.1.4.-" evidence="3"/>
<evidence type="ECO:0000313" key="3">
    <source>
        <dbReference type="EMBL" id="MFC7291514.1"/>
    </source>
</evidence>
<keyword evidence="3" id="KW-0378">Hydrolase</keyword>
<dbReference type="PANTHER" id="PTHR45228">
    <property type="entry name" value="CYCLIC DI-GMP PHOSPHODIESTERASE TM_0186-RELATED"/>
    <property type="match status" value="1"/>
</dbReference>
<evidence type="ECO:0000313" key="4">
    <source>
        <dbReference type="Proteomes" id="UP001596492"/>
    </source>
</evidence>
<gene>
    <name evidence="3" type="ORF">ACFQS8_07800</name>
</gene>
<dbReference type="InterPro" id="IPR006674">
    <property type="entry name" value="HD_domain"/>
</dbReference>
<protein>
    <submittedName>
        <fullName evidence="3">HD-GYP domain-containing protein</fullName>
        <ecNumber evidence="3">3.1.4.-</ecNumber>
    </submittedName>
</protein>
<organism evidence="3 4">
    <name type="scientific">Hirschia litorea</name>
    <dbReference type="NCBI Taxonomy" id="1199156"/>
    <lineage>
        <taxon>Bacteria</taxon>
        <taxon>Pseudomonadati</taxon>
        <taxon>Pseudomonadota</taxon>
        <taxon>Alphaproteobacteria</taxon>
        <taxon>Hyphomonadales</taxon>
        <taxon>Hyphomonadaceae</taxon>
        <taxon>Hirschia</taxon>
    </lineage>
</organism>
<dbReference type="Pfam" id="PF13487">
    <property type="entry name" value="HD_5"/>
    <property type="match status" value="2"/>
</dbReference>
<comment type="caution">
    <text evidence="3">The sequence shown here is derived from an EMBL/GenBank/DDBJ whole genome shotgun (WGS) entry which is preliminary data.</text>
</comment>
<dbReference type="PROSITE" id="PS51831">
    <property type="entry name" value="HD"/>
    <property type="match status" value="1"/>
</dbReference>
<dbReference type="PROSITE" id="PS51832">
    <property type="entry name" value="HD_GYP"/>
    <property type="match status" value="1"/>
</dbReference>
<dbReference type="InterPro" id="IPR052020">
    <property type="entry name" value="Cyclic_di-GMP/3'3'-cGAMP_PDE"/>
</dbReference>